<dbReference type="SUPFAM" id="SSF53448">
    <property type="entry name" value="Nucleotide-diphospho-sugar transferases"/>
    <property type="match status" value="1"/>
</dbReference>
<dbReference type="AlphaFoldDB" id="A0A0B7MK15"/>
<evidence type="ECO:0000259" key="1">
    <source>
        <dbReference type="Pfam" id="PF00483"/>
    </source>
</evidence>
<evidence type="ECO:0000313" key="2">
    <source>
        <dbReference type="EMBL" id="CEO88251.1"/>
    </source>
</evidence>
<dbReference type="InterPro" id="IPR005835">
    <property type="entry name" value="NTP_transferase_dom"/>
</dbReference>
<name>A0A0B7MK15_9FIRM</name>
<accession>A0A0B7MK15</accession>
<dbReference type="InterPro" id="IPR029044">
    <property type="entry name" value="Nucleotide-diphossugar_trans"/>
</dbReference>
<dbReference type="EMBL" id="CDRZ01000074">
    <property type="protein sequence ID" value="CEO88251.1"/>
    <property type="molecule type" value="Genomic_DNA"/>
</dbReference>
<reference evidence="3" key="1">
    <citation type="submission" date="2015-01" db="EMBL/GenBank/DDBJ databases">
        <authorList>
            <person name="Manzoor Shahid"/>
            <person name="Zubair Saima"/>
        </authorList>
    </citation>
    <scope>NUCLEOTIDE SEQUENCE [LARGE SCALE GENOMIC DNA]</scope>
    <source>
        <strain evidence="3">Sp3</strain>
    </source>
</reference>
<protein>
    <recommendedName>
        <fullName evidence="1">Nucleotidyl transferase domain-containing protein</fullName>
    </recommendedName>
</protein>
<feature type="domain" description="Nucleotidyl transferase" evidence="1">
    <location>
        <begin position="2"/>
        <end position="64"/>
    </location>
</feature>
<organism evidence="2 3">
    <name type="scientific">Syntrophaceticus schinkii</name>
    <dbReference type="NCBI Taxonomy" id="499207"/>
    <lineage>
        <taxon>Bacteria</taxon>
        <taxon>Bacillati</taxon>
        <taxon>Bacillota</taxon>
        <taxon>Clostridia</taxon>
        <taxon>Thermoanaerobacterales</taxon>
        <taxon>Thermoanaerobacterales Family III. Incertae Sedis</taxon>
        <taxon>Syntrophaceticus</taxon>
    </lineage>
</organism>
<dbReference type="Proteomes" id="UP000046155">
    <property type="component" value="Unassembled WGS sequence"/>
</dbReference>
<evidence type="ECO:0000313" key="3">
    <source>
        <dbReference type="Proteomes" id="UP000046155"/>
    </source>
</evidence>
<proteinExistence type="predicted"/>
<keyword evidence="3" id="KW-1185">Reference proteome</keyword>
<dbReference type="Gene3D" id="3.90.550.10">
    <property type="entry name" value="Spore Coat Polysaccharide Biosynthesis Protein SpsA, Chain A"/>
    <property type="match status" value="1"/>
</dbReference>
<sequence>MNSGIYVLEPDILQLIPEGKAMDMPDLLSLAKKKGHNVQVFPVSASWFDIGEWEEYKRAVNFINSV</sequence>
<gene>
    <name evidence="2" type="ORF">SSCH_1650002</name>
</gene>
<dbReference type="Pfam" id="PF00483">
    <property type="entry name" value="NTP_transferase"/>
    <property type="match status" value="1"/>
</dbReference>